<dbReference type="SUPFAM" id="SSF69118">
    <property type="entry name" value="AhpD-like"/>
    <property type="match status" value="1"/>
</dbReference>
<dbReference type="Pfam" id="PF02627">
    <property type="entry name" value="CMD"/>
    <property type="match status" value="1"/>
</dbReference>
<name>A0A2S1SE09_9FLAO</name>
<dbReference type="RefSeq" id="WP_108902435.1">
    <property type="nucleotide sequence ID" value="NZ_CP029187.1"/>
</dbReference>
<dbReference type="InterPro" id="IPR029032">
    <property type="entry name" value="AhpD-like"/>
</dbReference>
<proteinExistence type="predicted"/>
<reference evidence="2 3" key="1">
    <citation type="submission" date="2018-05" db="EMBL/GenBank/DDBJ databases">
        <title>Genome sequencing of Flavobacterium sp. HYN0049.</title>
        <authorList>
            <person name="Yi H."/>
            <person name="Baek C."/>
        </authorList>
    </citation>
    <scope>NUCLEOTIDE SEQUENCE [LARGE SCALE GENOMIC DNA]</scope>
    <source>
        <strain evidence="2 3">HYN0049</strain>
    </source>
</reference>
<dbReference type="NCBIfam" id="TIGR00778">
    <property type="entry name" value="ahpD_dom"/>
    <property type="match status" value="1"/>
</dbReference>
<evidence type="ECO:0000259" key="1">
    <source>
        <dbReference type="Pfam" id="PF02627"/>
    </source>
</evidence>
<evidence type="ECO:0000313" key="3">
    <source>
        <dbReference type="Proteomes" id="UP000244937"/>
    </source>
</evidence>
<dbReference type="GO" id="GO:0051920">
    <property type="term" value="F:peroxiredoxin activity"/>
    <property type="evidence" value="ECO:0007669"/>
    <property type="project" value="InterPro"/>
</dbReference>
<dbReference type="PANTHER" id="PTHR34846:SF10">
    <property type="entry name" value="CYTOPLASMIC PROTEIN"/>
    <property type="match status" value="1"/>
</dbReference>
<keyword evidence="3" id="KW-1185">Reference proteome</keyword>
<evidence type="ECO:0000313" key="2">
    <source>
        <dbReference type="EMBL" id="AWI24636.1"/>
    </source>
</evidence>
<dbReference type="OrthoDB" id="9801997at2"/>
<dbReference type="InterPro" id="IPR004675">
    <property type="entry name" value="AhpD_core"/>
</dbReference>
<protein>
    <submittedName>
        <fullName evidence="2">Carboxymuconolactone decarboxylase family protein</fullName>
    </submittedName>
</protein>
<dbReference type="AlphaFoldDB" id="A0A2S1SE09"/>
<dbReference type="InterPro" id="IPR003779">
    <property type="entry name" value="CMD-like"/>
</dbReference>
<accession>A0A2S1SE09</accession>
<dbReference type="PANTHER" id="PTHR34846">
    <property type="entry name" value="4-CARBOXYMUCONOLACTONE DECARBOXYLASE FAMILY PROTEIN (AFU_ORTHOLOGUE AFUA_6G11590)"/>
    <property type="match status" value="1"/>
</dbReference>
<feature type="domain" description="Carboxymuconolactone decarboxylase-like" evidence="1">
    <location>
        <begin position="21"/>
        <end position="93"/>
    </location>
</feature>
<organism evidence="2 3">
    <name type="scientific">Flavobacterium pallidum</name>
    <dbReference type="NCBI Taxonomy" id="2172098"/>
    <lineage>
        <taxon>Bacteria</taxon>
        <taxon>Pseudomonadati</taxon>
        <taxon>Bacteroidota</taxon>
        <taxon>Flavobacteriia</taxon>
        <taxon>Flavobacteriales</taxon>
        <taxon>Flavobacteriaceae</taxon>
        <taxon>Flavobacterium</taxon>
    </lineage>
</organism>
<gene>
    <name evidence="2" type="ORF">HYN49_01310</name>
</gene>
<dbReference type="Proteomes" id="UP000244937">
    <property type="component" value="Chromosome"/>
</dbReference>
<dbReference type="KEGG" id="fpal:HYN49_01310"/>
<dbReference type="EMBL" id="CP029187">
    <property type="protein sequence ID" value="AWI24636.1"/>
    <property type="molecule type" value="Genomic_DNA"/>
</dbReference>
<sequence>MEQRIKVFEKGQQAMGVMYGFGKYLSKSPLEKSLLHLVYYRVSQLNQCAFCLDMHSKDLLAEGEDVQRLLVIDAWREAPFYSQRERAALAWAESLTTINGGLVADTIYNEAKAQFSEQELIDLTLAVIAINGYNRVNIAFGAEVGTYQVGQFN</sequence>
<dbReference type="Gene3D" id="1.20.1290.10">
    <property type="entry name" value="AhpD-like"/>
    <property type="match status" value="1"/>
</dbReference>